<keyword evidence="3" id="KW-1185">Reference proteome</keyword>
<comment type="caution">
    <text evidence="2">The sequence shown here is derived from an EMBL/GenBank/DDBJ whole genome shotgun (WGS) entry which is preliminary data.</text>
</comment>
<keyword evidence="1" id="KW-1133">Transmembrane helix</keyword>
<reference evidence="2 3" key="1">
    <citation type="submission" date="2021-06" db="EMBL/GenBank/DDBJ databases">
        <title>Caerostris darwini draft genome.</title>
        <authorList>
            <person name="Kono N."/>
            <person name="Arakawa K."/>
        </authorList>
    </citation>
    <scope>NUCLEOTIDE SEQUENCE [LARGE SCALE GENOMIC DNA]</scope>
</reference>
<keyword evidence="1" id="KW-0472">Membrane</keyword>
<gene>
    <name evidence="2" type="ORF">CDAR_508281</name>
</gene>
<sequence length="109" mass="12684">MLYWATNTNPETYYTSRKLTFILFMEEKGRFFAKIHVQFLRNTFKKYFIDNLQISATGNMTSSHSLLRFMEFLVILVAATLTCVGELILAIGRRSCNCQSDSKKYCQVD</sequence>
<keyword evidence="1" id="KW-0812">Transmembrane</keyword>
<protein>
    <submittedName>
        <fullName evidence="2">Uncharacterized protein</fullName>
    </submittedName>
</protein>
<feature type="transmembrane region" description="Helical" evidence="1">
    <location>
        <begin position="72"/>
        <end position="92"/>
    </location>
</feature>
<proteinExistence type="predicted"/>
<dbReference type="Proteomes" id="UP001054837">
    <property type="component" value="Unassembled WGS sequence"/>
</dbReference>
<organism evidence="2 3">
    <name type="scientific">Caerostris darwini</name>
    <dbReference type="NCBI Taxonomy" id="1538125"/>
    <lineage>
        <taxon>Eukaryota</taxon>
        <taxon>Metazoa</taxon>
        <taxon>Ecdysozoa</taxon>
        <taxon>Arthropoda</taxon>
        <taxon>Chelicerata</taxon>
        <taxon>Arachnida</taxon>
        <taxon>Araneae</taxon>
        <taxon>Araneomorphae</taxon>
        <taxon>Entelegynae</taxon>
        <taxon>Araneoidea</taxon>
        <taxon>Araneidae</taxon>
        <taxon>Caerostris</taxon>
    </lineage>
</organism>
<evidence type="ECO:0000256" key="1">
    <source>
        <dbReference type="SAM" id="Phobius"/>
    </source>
</evidence>
<accession>A0AAV4WQT1</accession>
<evidence type="ECO:0000313" key="2">
    <source>
        <dbReference type="EMBL" id="GIY85281.1"/>
    </source>
</evidence>
<dbReference type="AlphaFoldDB" id="A0AAV4WQT1"/>
<dbReference type="EMBL" id="BPLQ01015031">
    <property type="protein sequence ID" value="GIY85281.1"/>
    <property type="molecule type" value="Genomic_DNA"/>
</dbReference>
<name>A0AAV4WQT1_9ARAC</name>
<evidence type="ECO:0000313" key="3">
    <source>
        <dbReference type="Proteomes" id="UP001054837"/>
    </source>
</evidence>